<organism evidence="2 3">
    <name type="scientific">Riccia fluitans</name>
    <dbReference type="NCBI Taxonomy" id="41844"/>
    <lineage>
        <taxon>Eukaryota</taxon>
        <taxon>Viridiplantae</taxon>
        <taxon>Streptophyta</taxon>
        <taxon>Embryophyta</taxon>
        <taxon>Marchantiophyta</taxon>
        <taxon>Marchantiopsida</taxon>
        <taxon>Marchantiidae</taxon>
        <taxon>Marchantiales</taxon>
        <taxon>Ricciaceae</taxon>
        <taxon>Riccia</taxon>
    </lineage>
</organism>
<dbReference type="Proteomes" id="UP001605036">
    <property type="component" value="Unassembled WGS sequence"/>
</dbReference>
<dbReference type="AlphaFoldDB" id="A0ABD1XQ67"/>
<comment type="caution">
    <text evidence="2">The sequence shown here is derived from an EMBL/GenBank/DDBJ whole genome shotgun (WGS) entry which is preliminary data.</text>
</comment>
<evidence type="ECO:0000313" key="2">
    <source>
        <dbReference type="EMBL" id="KAL2611093.1"/>
    </source>
</evidence>
<feature type="region of interest" description="Disordered" evidence="1">
    <location>
        <begin position="61"/>
        <end position="86"/>
    </location>
</feature>
<name>A0ABD1XQ67_9MARC</name>
<keyword evidence="3" id="KW-1185">Reference proteome</keyword>
<reference evidence="2 3" key="1">
    <citation type="submission" date="2024-09" db="EMBL/GenBank/DDBJ databases">
        <title>Chromosome-scale assembly of Riccia fluitans.</title>
        <authorList>
            <person name="Paukszto L."/>
            <person name="Sawicki J."/>
            <person name="Karawczyk K."/>
            <person name="Piernik-Szablinska J."/>
            <person name="Szczecinska M."/>
            <person name="Mazdziarz M."/>
        </authorList>
    </citation>
    <scope>NUCLEOTIDE SEQUENCE [LARGE SCALE GENOMIC DNA]</scope>
    <source>
        <strain evidence="2">Rf_01</strain>
        <tissue evidence="2">Aerial parts of the thallus</tissue>
    </source>
</reference>
<dbReference type="EMBL" id="JBHFFA010000007">
    <property type="protein sequence ID" value="KAL2611093.1"/>
    <property type="molecule type" value="Genomic_DNA"/>
</dbReference>
<evidence type="ECO:0000313" key="3">
    <source>
        <dbReference type="Proteomes" id="UP001605036"/>
    </source>
</evidence>
<protein>
    <submittedName>
        <fullName evidence="2">Uncharacterized protein</fullName>
    </submittedName>
</protein>
<proteinExistence type="predicted"/>
<sequence length="273" mass="29824">MINMTIPSHWVRRRSYVMDGRITESTPISGSTKSRSWGVLMYGDLPRWTALPERGLEPSHAVASGLSRTRGSKEIHGPKSTGGGAISELRKFAPTDGRTNLRIRWPNDAGASWPAEVYSPIQSQFSAHADGKMLENMHNSHGVVGSDFTYSNGDVDRRQPPVPKLLQSLRDRANATAKDPWGEIRTGTTIFGNSLRGREARNGAGGVGRNLGIARAGSLSLSTLPSTLGASAVMRIFCTRQGYPWGLEDPSHSKPKSMCSLRKQLRWDSIGNR</sequence>
<accession>A0ABD1XQ67</accession>
<gene>
    <name evidence="2" type="ORF">R1flu_022785</name>
</gene>
<evidence type="ECO:0000256" key="1">
    <source>
        <dbReference type="SAM" id="MobiDB-lite"/>
    </source>
</evidence>